<feature type="transmembrane region" description="Helical" evidence="2">
    <location>
        <begin position="79"/>
        <end position="101"/>
    </location>
</feature>
<accession>A0A4Z0XWJ9</accession>
<feature type="transmembrane region" description="Helical" evidence="2">
    <location>
        <begin position="173"/>
        <end position="193"/>
    </location>
</feature>
<name>A0A4Z0XWJ9_9FIRM</name>
<organism evidence="3 4">
    <name type="scientific">Caproiciproducens galactitolivorans</name>
    <dbReference type="NCBI Taxonomy" id="642589"/>
    <lineage>
        <taxon>Bacteria</taxon>
        <taxon>Bacillati</taxon>
        <taxon>Bacillota</taxon>
        <taxon>Clostridia</taxon>
        <taxon>Eubacteriales</taxon>
        <taxon>Acutalibacteraceae</taxon>
        <taxon>Caproiciproducens</taxon>
    </lineage>
</organism>
<gene>
    <name evidence="3" type="ORF">CAGA_20260</name>
</gene>
<evidence type="ECO:0000313" key="4">
    <source>
        <dbReference type="Proteomes" id="UP000297714"/>
    </source>
</evidence>
<keyword evidence="2" id="KW-0812">Transmembrane</keyword>
<evidence type="ECO:0000313" key="3">
    <source>
        <dbReference type="EMBL" id="TGJ75819.1"/>
    </source>
</evidence>
<evidence type="ECO:0000256" key="1">
    <source>
        <dbReference type="SAM" id="MobiDB-lite"/>
    </source>
</evidence>
<dbReference type="EMBL" id="SRMQ01000010">
    <property type="protein sequence ID" value="TGJ75819.1"/>
    <property type="molecule type" value="Genomic_DNA"/>
</dbReference>
<keyword evidence="2" id="KW-1133">Transmembrane helix</keyword>
<feature type="transmembrane region" description="Helical" evidence="2">
    <location>
        <begin position="143"/>
        <end position="167"/>
    </location>
</feature>
<evidence type="ECO:0000256" key="2">
    <source>
        <dbReference type="SAM" id="Phobius"/>
    </source>
</evidence>
<feature type="transmembrane region" description="Helical" evidence="2">
    <location>
        <begin position="205"/>
        <end position="229"/>
    </location>
</feature>
<reference evidence="3 4" key="1">
    <citation type="submission" date="2019-04" db="EMBL/GenBank/DDBJ databases">
        <authorList>
            <person name="Poehlein A."/>
            <person name="Bengelsdorf F.R."/>
            <person name="Duerre P."/>
            <person name="Daniel R."/>
        </authorList>
    </citation>
    <scope>NUCLEOTIDE SEQUENCE [LARGE SCALE GENOMIC DNA]</scope>
    <source>
        <strain evidence="3 4">BS-1</strain>
    </source>
</reference>
<protein>
    <submittedName>
        <fullName evidence="3">Uncharacterized protein</fullName>
    </submittedName>
</protein>
<proteinExistence type="predicted"/>
<feature type="transmembrane region" description="Helical" evidence="2">
    <location>
        <begin position="241"/>
        <end position="259"/>
    </location>
</feature>
<feature type="transmembrane region" description="Helical" evidence="2">
    <location>
        <begin position="40"/>
        <end position="59"/>
    </location>
</feature>
<dbReference type="AlphaFoldDB" id="A0A4Z0XWJ9"/>
<feature type="compositionally biased region" description="Acidic residues" evidence="1">
    <location>
        <begin position="285"/>
        <end position="296"/>
    </location>
</feature>
<feature type="region of interest" description="Disordered" evidence="1">
    <location>
        <begin position="278"/>
        <end position="299"/>
    </location>
</feature>
<sequence length="332" mass="36299">MKIKNAWIVFAVTLLITLPLRLYQICFLSEEGTGFYTDGIRTTAMISFVLAVGAALMLIMSAMDRRSRAPYSPIRSIPAAVFGILTGVGVIVGCVISLFGIESLQSQLAYTALTVLGVFAAIVLILAGSNFAAGKNTFEKQPLLALVPSVWGCACLVAMFIRFVAVVNVAENIYDTFTVIFILLFLFHQAKLLARIDDEKSGKMIYMFGIPAALMALLTGITGTVEQIIHVTRQGLFPSGFYPANILFALYILFFLAAVSKNSVVRVSADIQEFARDPAQTAESGTEEGETEEENAEPIQESCLEYLTRTYGSDICFFNHTSSPFLKRIEKS</sequence>
<keyword evidence="2" id="KW-0472">Membrane</keyword>
<dbReference type="Proteomes" id="UP000297714">
    <property type="component" value="Unassembled WGS sequence"/>
</dbReference>
<keyword evidence="4" id="KW-1185">Reference proteome</keyword>
<comment type="caution">
    <text evidence="3">The sequence shown here is derived from an EMBL/GenBank/DDBJ whole genome shotgun (WGS) entry which is preliminary data.</text>
</comment>
<feature type="transmembrane region" description="Helical" evidence="2">
    <location>
        <begin position="107"/>
        <end position="131"/>
    </location>
</feature>